<protein>
    <submittedName>
        <fullName evidence="1">Uncharacterized protein</fullName>
    </submittedName>
</protein>
<gene>
    <name evidence="1" type="ORF">MPPM_4805</name>
</gene>
<reference evidence="1 2" key="1">
    <citation type="journal article" date="2016" name="Genome Announc.">
        <title>Complete Genome Sequence of Methylobacterium populi P-1M, Isolated from Pink-Pigmented Household Biofilm.</title>
        <authorList>
            <person name="Morohoshi T."/>
            <person name="Ikeda T."/>
        </authorList>
    </citation>
    <scope>NUCLEOTIDE SEQUENCE [LARGE SCALE GENOMIC DNA]</scope>
    <source>
        <strain evidence="1 2">P-1M</strain>
    </source>
</reference>
<evidence type="ECO:0000313" key="1">
    <source>
        <dbReference type="EMBL" id="BAU93410.1"/>
    </source>
</evidence>
<evidence type="ECO:0000313" key="2">
    <source>
        <dbReference type="Proteomes" id="UP000218288"/>
    </source>
</evidence>
<name>A0A160PMY4_9HYPH</name>
<sequence length="80" mass="8048">MRGSVAGPARINQFADVAQMAEHPPCKRAVAGSIPALGSKLPAQASDSASSLAPLCTLTLTGLGGGEFDDVVPADCHLMT</sequence>
<dbReference type="AlphaFoldDB" id="A0A160PMY4"/>
<dbReference type="Proteomes" id="UP000218288">
    <property type="component" value="Chromosome"/>
</dbReference>
<proteinExistence type="predicted"/>
<dbReference type="EMBL" id="AP014809">
    <property type="protein sequence ID" value="BAU93410.1"/>
    <property type="molecule type" value="Genomic_DNA"/>
</dbReference>
<organism evidence="1 2">
    <name type="scientific">Methylorubrum populi</name>
    <dbReference type="NCBI Taxonomy" id="223967"/>
    <lineage>
        <taxon>Bacteria</taxon>
        <taxon>Pseudomonadati</taxon>
        <taxon>Pseudomonadota</taxon>
        <taxon>Alphaproteobacteria</taxon>
        <taxon>Hyphomicrobiales</taxon>
        <taxon>Methylobacteriaceae</taxon>
        <taxon>Methylorubrum</taxon>
    </lineage>
</organism>
<accession>A0A160PMY4</accession>
<dbReference type="AntiFam" id="ANF00010">
    <property type="entry name" value="tRNA translation"/>
</dbReference>